<sequence length="327" mass="35387">MTSNYITKVAIIGAGGNSGSYMVKSLLETGKHTVTAITRQDSTTKLPEGVAVARVDYGRPETIVEALRGQDALIVTLGVSASKDTDRMLVQAAADAGVPWIMPNEWGPDNEDEGARRDIPGFAPKKDIRELIKSTGKSSYLSVSCGFWYEWSIAIPPSWGFDFANKTVTFVDDGETKISTSTWPQVGRAVAAILSLPIKAAPGDGDAKASLESLRDTCIYVNSFTVSQRDMLDSVLRVTGDDEAAWTITREPAEERFARAREEMVGGSREGFVKAMYTRVFFQDGVGNFEKARGVANGLLGLPREDIDVATAAGIERAKKPLWADAH</sequence>
<proteinExistence type="predicted"/>
<comment type="caution">
    <text evidence="1">The sequence shown here is derived from an EMBL/GenBank/DDBJ whole genome shotgun (WGS) entry which is preliminary data.</text>
</comment>
<reference evidence="1" key="1">
    <citation type="submission" date="2022-10" db="EMBL/GenBank/DDBJ databases">
        <title>Complete Genome of Trichothecium roseum strain YXFP-22015, a Plant Pathogen Isolated from Citrus.</title>
        <authorList>
            <person name="Wang Y."/>
            <person name="Zhu L."/>
        </authorList>
    </citation>
    <scope>NUCLEOTIDE SEQUENCE</scope>
    <source>
        <strain evidence="1">YXFP-22015</strain>
    </source>
</reference>
<protein>
    <submittedName>
        <fullName evidence="1">Uncharacterized protein</fullName>
    </submittedName>
</protein>
<dbReference type="EMBL" id="CM047940">
    <property type="protein sequence ID" value="KAI9903697.1"/>
    <property type="molecule type" value="Genomic_DNA"/>
</dbReference>
<name>A0ACC0VCU2_9HYPO</name>
<keyword evidence="2" id="KW-1185">Reference proteome</keyword>
<organism evidence="1 2">
    <name type="scientific">Trichothecium roseum</name>
    <dbReference type="NCBI Taxonomy" id="47278"/>
    <lineage>
        <taxon>Eukaryota</taxon>
        <taxon>Fungi</taxon>
        <taxon>Dikarya</taxon>
        <taxon>Ascomycota</taxon>
        <taxon>Pezizomycotina</taxon>
        <taxon>Sordariomycetes</taxon>
        <taxon>Hypocreomycetidae</taxon>
        <taxon>Hypocreales</taxon>
        <taxon>Hypocreales incertae sedis</taxon>
        <taxon>Trichothecium</taxon>
    </lineage>
</organism>
<gene>
    <name evidence="1" type="ORF">N3K66_000226</name>
</gene>
<accession>A0ACC0VCU2</accession>
<dbReference type="Proteomes" id="UP001163324">
    <property type="component" value="Chromosome 1"/>
</dbReference>
<evidence type="ECO:0000313" key="2">
    <source>
        <dbReference type="Proteomes" id="UP001163324"/>
    </source>
</evidence>
<evidence type="ECO:0000313" key="1">
    <source>
        <dbReference type="EMBL" id="KAI9903697.1"/>
    </source>
</evidence>